<evidence type="ECO:0000256" key="8">
    <source>
        <dbReference type="RuleBase" id="RU366003"/>
    </source>
</evidence>
<evidence type="ECO:0000256" key="6">
    <source>
        <dbReference type="ARBA" id="ARBA00023102"/>
    </source>
</evidence>
<dbReference type="PATRIC" id="fig|136160.3.peg.1009"/>
<evidence type="ECO:0000256" key="3">
    <source>
        <dbReference type="ARBA" id="ARBA00013085"/>
    </source>
</evidence>
<feature type="domain" description="PHP" evidence="9">
    <location>
        <begin position="5"/>
        <end position="216"/>
    </location>
</feature>
<organism evidence="10">
    <name type="scientific">Halalkalibacterium halodurans</name>
    <name type="common">Bacillus halodurans</name>
    <dbReference type="NCBI Taxonomy" id="86665"/>
    <lineage>
        <taxon>Bacteria</taxon>
        <taxon>Bacillati</taxon>
        <taxon>Bacillota</taxon>
        <taxon>Bacilli</taxon>
        <taxon>Bacillales</taxon>
        <taxon>Bacillaceae</taxon>
        <taxon>Halalkalibacterium (ex Joshi et al. 2022)</taxon>
    </lineage>
</organism>
<dbReference type="InterPro" id="IPR016195">
    <property type="entry name" value="Pol/histidinol_Pase-like"/>
</dbReference>
<comment type="pathway">
    <text evidence="1 8">Amino-acid biosynthesis; L-histidine biosynthesis; L-histidine from 5-phospho-alpha-D-ribose 1-diphosphate: step 8/9.</text>
</comment>
<dbReference type="EC" id="3.1.3.15" evidence="3 8"/>
<evidence type="ECO:0000256" key="4">
    <source>
        <dbReference type="ARBA" id="ARBA00022605"/>
    </source>
</evidence>
<sequence length="273" mass="30608">MGKHDGHVHTPFCPHGTKDSFDAYCERAISLGFTSLSFTEHAPLPKGFTDPTPAQDSSIGWNELDDYIHTLSSIKKAYRDQLTIYIGLEVDFIEGFEEEICTFLNEYGPLLDDSLLSVHFLKHSDRYFCIDYSPDVFAVAIRTFGSIQAVYDAYYRTLERSITSELGPYKPKRIGHMTLVNKFQKKFPAPSTEHQKKSQLEILHLVKKHGYSLDYNGAGFIKPLCGESYPPESIAKEAVALGIPLIYGSDAHQAKALATGWEQMNATLKSQGE</sequence>
<name>A0A0M0KGU7_ALKHA</name>
<comment type="catalytic activity">
    <reaction evidence="7 8">
        <text>L-histidinol phosphate + H2O = L-histidinol + phosphate</text>
        <dbReference type="Rhea" id="RHEA:14465"/>
        <dbReference type="ChEBI" id="CHEBI:15377"/>
        <dbReference type="ChEBI" id="CHEBI:43474"/>
        <dbReference type="ChEBI" id="CHEBI:57699"/>
        <dbReference type="ChEBI" id="CHEBI:57980"/>
        <dbReference type="EC" id="3.1.3.15"/>
    </reaction>
</comment>
<accession>A0A0M0KGU7</accession>
<dbReference type="Gene3D" id="3.20.20.140">
    <property type="entry name" value="Metal-dependent hydrolases"/>
    <property type="match status" value="1"/>
</dbReference>
<dbReference type="EMBL" id="LILD01000001">
    <property type="protein sequence ID" value="KOO38070.1"/>
    <property type="molecule type" value="Genomic_DNA"/>
</dbReference>
<accession>A0A4Y7WUP3</accession>
<dbReference type="Pfam" id="PF02811">
    <property type="entry name" value="PHP"/>
    <property type="match status" value="1"/>
</dbReference>
<dbReference type="PANTHER" id="PTHR21039">
    <property type="entry name" value="HISTIDINOL PHOSPHATASE-RELATED"/>
    <property type="match status" value="1"/>
</dbReference>
<keyword evidence="4 8" id="KW-0028">Amino-acid biosynthesis</keyword>
<evidence type="ECO:0000256" key="5">
    <source>
        <dbReference type="ARBA" id="ARBA00022801"/>
    </source>
</evidence>
<evidence type="ECO:0000256" key="2">
    <source>
        <dbReference type="ARBA" id="ARBA00009152"/>
    </source>
</evidence>
<dbReference type="SUPFAM" id="SSF89550">
    <property type="entry name" value="PHP domain-like"/>
    <property type="match status" value="1"/>
</dbReference>
<dbReference type="GO" id="GO:0005737">
    <property type="term" value="C:cytoplasm"/>
    <property type="evidence" value="ECO:0007669"/>
    <property type="project" value="TreeGrafter"/>
</dbReference>
<dbReference type="GeneID" id="87598725"/>
<evidence type="ECO:0000259" key="9">
    <source>
        <dbReference type="Pfam" id="PF02811"/>
    </source>
</evidence>
<dbReference type="NCBIfam" id="NF005996">
    <property type="entry name" value="PRK08123.1"/>
    <property type="match status" value="1"/>
</dbReference>
<keyword evidence="6 8" id="KW-0368">Histidine biosynthesis</keyword>
<dbReference type="InterPro" id="IPR010140">
    <property type="entry name" value="Histidinol_P_phosphatase_HisJ"/>
</dbReference>
<comment type="similarity">
    <text evidence="2 8">Belongs to the PHP hydrolase family. HisK subfamily.</text>
</comment>
<dbReference type="InterPro" id="IPR004013">
    <property type="entry name" value="PHP_dom"/>
</dbReference>
<dbReference type="GO" id="GO:0004401">
    <property type="term" value="F:histidinol-phosphatase activity"/>
    <property type="evidence" value="ECO:0007669"/>
    <property type="project" value="UniProtKB-UniRule"/>
</dbReference>
<gene>
    <name evidence="10" type="ORF">AMD02_03765</name>
</gene>
<proteinExistence type="inferred from homology"/>
<dbReference type="PANTHER" id="PTHR21039:SF0">
    <property type="entry name" value="HISTIDINOL-PHOSPHATASE"/>
    <property type="match status" value="1"/>
</dbReference>
<dbReference type="AlphaFoldDB" id="A0A0M0KGU7"/>
<dbReference type="GO" id="GO:0000105">
    <property type="term" value="P:L-histidine biosynthetic process"/>
    <property type="evidence" value="ECO:0007669"/>
    <property type="project" value="UniProtKB-UniRule"/>
</dbReference>
<dbReference type="CDD" id="cd12110">
    <property type="entry name" value="PHP_HisPPase_Hisj_like"/>
    <property type="match status" value="1"/>
</dbReference>
<evidence type="ECO:0000313" key="10">
    <source>
        <dbReference type="EMBL" id="KOO38070.1"/>
    </source>
</evidence>
<keyword evidence="5 8" id="KW-0378">Hydrolase</keyword>
<evidence type="ECO:0000256" key="1">
    <source>
        <dbReference type="ARBA" id="ARBA00004970"/>
    </source>
</evidence>
<dbReference type="NCBIfam" id="TIGR01856">
    <property type="entry name" value="hisJ_fam"/>
    <property type="match status" value="1"/>
</dbReference>
<protein>
    <recommendedName>
        <fullName evidence="3 8">Histidinol-phosphatase</fullName>
        <shortName evidence="8">HolPase</shortName>
        <ecNumber evidence="3 8">3.1.3.15</ecNumber>
    </recommendedName>
</protein>
<evidence type="ECO:0000256" key="7">
    <source>
        <dbReference type="ARBA" id="ARBA00049158"/>
    </source>
</evidence>
<dbReference type="RefSeq" id="WP_053430506.1">
    <property type="nucleotide sequence ID" value="NZ_CP040441.1"/>
</dbReference>
<reference evidence="10" key="1">
    <citation type="submission" date="2015-08" db="EMBL/GenBank/DDBJ databases">
        <title>Complete DNA Sequence of Pseudomonas syringae pv. actinidiae, the Causal Agent of Kiwifruit Canker Disease.</title>
        <authorList>
            <person name="Rikkerink E.H.A."/>
            <person name="Fineran P.C."/>
        </authorList>
    </citation>
    <scope>NUCLEOTIDE SEQUENCE</scope>
    <source>
        <strain evidence="10">DSM 13666</strain>
    </source>
</reference>
<dbReference type="UniPathway" id="UPA00031">
    <property type="reaction ID" value="UER00013"/>
</dbReference>
<comment type="caution">
    <text evidence="10">The sequence shown here is derived from an EMBL/GenBank/DDBJ whole genome shotgun (WGS) entry which is preliminary data.</text>
</comment>